<gene>
    <name evidence="1" type="primary">GTF2IRD2_483</name>
    <name evidence="1" type="ORF">AVEN_26409_1</name>
</gene>
<reference evidence="1 2" key="1">
    <citation type="journal article" date="2019" name="Sci. Rep.">
        <title>Orb-weaving spider Araneus ventricosus genome elucidates the spidroin gene catalogue.</title>
        <authorList>
            <person name="Kono N."/>
            <person name="Nakamura H."/>
            <person name="Ohtoshi R."/>
            <person name="Moran D.A.P."/>
            <person name="Shinohara A."/>
            <person name="Yoshida Y."/>
            <person name="Fujiwara M."/>
            <person name="Mori M."/>
            <person name="Tomita M."/>
            <person name="Arakawa K."/>
        </authorList>
    </citation>
    <scope>NUCLEOTIDE SEQUENCE [LARGE SCALE GENOMIC DNA]</scope>
</reference>
<dbReference type="EMBL" id="BGPR01013062">
    <property type="protein sequence ID" value="GBN59065.1"/>
    <property type="molecule type" value="Genomic_DNA"/>
</dbReference>
<proteinExistence type="predicted"/>
<name>A0A4Y2Q4G8_ARAVE</name>
<sequence>MTGKKSGFLGLFNQNYPGNIVVFLHCVIHQDALCKSSLNMKPVLDAVVKLVNTIRSRGLTHRQFRDFLQSVQSEYSDVLYYPKVRWLSAGCVFERVWQLKDDIVSFFHEKQCSAECEMLEDTEWLFELCIFHRSSLSYEQFECQDAREKSIYRRYLAHLKAFKLKLNLFAGQLAKNDLSHFSRLNSIPSVNEEKLKNYEDGLKKLHFEFERRFQDFSAIQTELDIFTMSFNVNCEAVRSDLQLELIELQSNNHLKQSFLNMPKLEFYKSLSKVSFRNLISHA</sequence>
<dbReference type="PANTHER" id="PTHR45913:SF9">
    <property type="entry name" value="GENERAL TRANSCRIPTION FACTOR II-I REPEAT DOMAIN-CONTAINING PROTEIN 2-LIKE-RELATED"/>
    <property type="match status" value="1"/>
</dbReference>
<protein>
    <submittedName>
        <fullName evidence="1">General transcription factor II-I repeat domain-containing protein 2A</fullName>
    </submittedName>
</protein>
<keyword evidence="2" id="KW-1185">Reference proteome</keyword>
<dbReference type="OrthoDB" id="6410122at2759"/>
<dbReference type="AlphaFoldDB" id="A0A4Y2Q4G8"/>
<dbReference type="PANTHER" id="PTHR45913">
    <property type="entry name" value="EPM2A-INTERACTING PROTEIN 1"/>
    <property type="match status" value="1"/>
</dbReference>
<dbReference type="Proteomes" id="UP000499080">
    <property type="component" value="Unassembled WGS sequence"/>
</dbReference>
<accession>A0A4Y2Q4G8</accession>
<organism evidence="1 2">
    <name type="scientific">Araneus ventricosus</name>
    <name type="common">Orbweaver spider</name>
    <name type="synonym">Epeira ventricosa</name>
    <dbReference type="NCBI Taxonomy" id="182803"/>
    <lineage>
        <taxon>Eukaryota</taxon>
        <taxon>Metazoa</taxon>
        <taxon>Ecdysozoa</taxon>
        <taxon>Arthropoda</taxon>
        <taxon>Chelicerata</taxon>
        <taxon>Arachnida</taxon>
        <taxon>Araneae</taxon>
        <taxon>Araneomorphae</taxon>
        <taxon>Entelegynae</taxon>
        <taxon>Araneoidea</taxon>
        <taxon>Araneidae</taxon>
        <taxon>Araneus</taxon>
    </lineage>
</organism>
<evidence type="ECO:0000313" key="2">
    <source>
        <dbReference type="Proteomes" id="UP000499080"/>
    </source>
</evidence>
<evidence type="ECO:0000313" key="1">
    <source>
        <dbReference type="EMBL" id="GBN59065.1"/>
    </source>
</evidence>
<comment type="caution">
    <text evidence="1">The sequence shown here is derived from an EMBL/GenBank/DDBJ whole genome shotgun (WGS) entry which is preliminary data.</text>
</comment>